<organism evidence="1 2">
    <name type="scientific">Trichoplax adhaerens</name>
    <name type="common">Trichoplax reptans</name>
    <dbReference type="NCBI Taxonomy" id="10228"/>
    <lineage>
        <taxon>Eukaryota</taxon>
        <taxon>Metazoa</taxon>
        <taxon>Placozoa</taxon>
        <taxon>Uniplacotomia</taxon>
        <taxon>Trichoplacea</taxon>
        <taxon>Trichoplacidae</taxon>
        <taxon>Trichoplax</taxon>
    </lineage>
</organism>
<dbReference type="CTD" id="6751577"/>
<dbReference type="FunCoup" id="B3RRK8">
    <property type="interactions" value="155"/>
</dbReference>
<reference evidence="1 2" key="1">
    <citation type="journal article" date="2008" name="Nature">
        <title>The Trichoplax genome and the nature of placozoans.</title>
        <authorList>
            <person name="Srivastava M."/>
            <person name="Begovic E."/>
            <person name="Chapman J."/>
            <person name="Putnam N.H."/>
            <person name="Hellsten U."/>
            <person name="Kawashima T."/>
            <person name="Kuo A."/>
            <person name="Mitros T."/>
            <person name="Salamov A."/>
            <person name="Carpenter M.L."/>
            <person name="Signorovitch A.Y."/>
            <person name="Moreno M.A."/>
            <person name="Kamm K."/>
            <person name="Grimwood J."/>
            <person name="Schmutz J."/>
            <person name="Shapiro H."/>
            <person name="Grigoriev I.V."/>
            <person name="Buss L.W."/>
            <person name="Schierwater B."/>
            <person name="Dellaporta S.L."/>
            <person name="Rokhsar D.S."/>
        </authorList>
    </citation>
    <scope>NUCLEOTIDE SEQUENCE [LARGE SCALE GENOMIC DNA]</scope>
    <source>
        <strain evidence="1 2">Grell-BS-1999</strain>
    </source>
</reference>
<name>B3RRK8_TRIAD</name>
<dbReference type="EMBL" id="DS985243">
    <property type="protein sequence ID" value="EDV26890.1"/>
    <property type="molecule type" value="Genomic_DNA"/>
</dbReference>
<dbReference type="GeneID" id="6751577"/>
<dbReference type="PANTHER" id="PTHR34651:SF1">
    <property type="entry name" value="SIMILAR TO ENSANGP00000021391"/>
    <property type="match status" value="1"/>
</dbReference>
<evidence type="ECO:0000313" key="2">
    <source>
        <dbReference type="Proteomes" id="UP000009022"/>
    </source>
</evidence>
<dbReference type="OMA" id="KYHCTRR"/>
<dbReference type="KEGG" id="tad:TRIADDRAFT_22286"/>
<dbReference type="InParanoid" id="B3RRK8"/>
<dbReference type="InterPro" id="IPR029245">
    <property type="entry name" value="DUF4528"/>
</dbReference>
<dbReference type="HOGENOM" id="CLU_129379_0_0_1"/>
<dbReference type="Proteomes" id="UP000009022">
    <property type="component" value="Unassembled WGS sequence"/>
</dbReference>
<accession>B3RRK8</accession>
<dbReference type="PhylomeDB" id="B3RRK8"/>
<dbReference type="RefSeq" id="XP_002110886.1">
    <property type="nucleotide sequence ID" value="XM_002110850.1"/>
</dbReference>
<gene>
    <name evidence="1" type="ORF">TRIADDRAFT_22286</name>
</gene>
<keyword evidence="2" id="KW-1185">Reference proteome</keyword>
<dbReference type="eggNOG" id="ENOG502S166">
    <property type="taxonomic scope" value="Eukaryota"/>
</dbReference>
<dbReference type="PANTHER" id="PTHR34651">
    <property type="entry name" value="SIMILAR TO ENSANGP00000021391"/>
    <property type="match status" value="1"/>
</dbReference>
<sequence>MSCYHRIQSKVCKSNIRSKPMASEVLTSHLRQRGKPAWTSYFVQYKHVYNDQLALSHFNWQVDGVNYHILRTGCYPLIKYHCTRRTYQMLDTENKIFTLLKAMNLGIPTLAYGLISLPLIQFYEQVPTSDGFVKIFFLNKEDNNALY</sequence>
<dbReference type="Pfam" id="PF15031">
    <property type="entry name" value="DUF4528"/>
    <property type="match status" value="1"/>
</dbReference>
<evidence type="ECO:0000313" key="1">
    <source>
        <dbReference type="EMBL" id="EDV26890.1"/>
    </source>
</evidence>
<protein>
    <submittedName>
        <fullName evidence="1">Uncharacterized protein</fullName>
    </submittedName>
</protein>
<dbReference type="OrthoDB" id="9970237at2759"/>
<dbReference type="AlphaFoldDB" id="B3RRK8"/>
<proteinExistence type="predicted"/>